<name>A0AAV3XQ12_9CYAN</name>
<keyword evidence="3" id="KW-1185">Reference proteome</keyword>
<proteinExistence type="predicted"/>
<organism evidence="2 3">
    <name type="scientific">Microseira wollei NIES-4236</name>
    <dbReference type="NCBI Taxonomy" id="2530354"/>
    <lineage>
        <taxon>Bacteria</taxon>
        <taxon>Bacillati</taxon>
        <taxon>Cyanobacteriota</taxon>
        <taxon>Cyanophyceae</taxon>
        <taxon>Oscillatoriophycideae</taxon>
        <taxon>Aerosakkonematales</taxon>
        <taxon>Aerosakkonemataceae</taxon>
        <taxon>Microseira</taxon>
    </lineage>
</organism>
<evidence type="ECO:0000256" key="1">
    <source>
        <dbReference type="SAM" id="Phobius"/>
    </source>
</evidence>
<sequence length="469" mass="51054">MRVFTGDCQRVRYSLLACLCSGTLKGAATQTFGVPSTAAIRYKTWKRLSLFALLGLLLSWILAVGGCTPGSNRGATSTQEVEFWTMQLQPQFTDYFNQLIASFEAKNPGVKIRWTDVPWSAMESKILTAVSAKTAPDVVNLNPDFASQLASRNAWLDLDAKVPTQVRASYLANIWQATTLNGKSFGIPWYLATGITIYNSALLQQAGIKSPPATYAELAQVAQQVKEKTGKYAFFASFVPEDSAQVLESFVQMGVKLVDDQGKAAFNTPEGKAAFQYWVDLYKNGLLPKEALTQGHQRAIELYQAGEIAILDSGVQFLDAIAKNAPAIAKVSATSPQVTGKTGKRNVAVMNLFVPRDTNIPDAAVKFALFVTNDENQLTFAKAANVLPSTVKALQDNYFKTLPGNATPMDKARVVSANQLKLASVLIPAMKDRNLLQKAIYENLQAAMLGEKTVDQAVADAAVEWDKRS</sequence>
<dbReference type="InterPro" id="IPR006059">
    <property type="entry name" value="SBP"/>
</dbReference>
<dbReference type="CDD" id="cd13585">
    <property type="entry name" value="PBP2_TMBP_like"/>
    <property type="match status" value="1"/>
</dbReference>
<protein>
    <submittedName>
        <fullName evidence="2">ABC transporter, periplasmic sugar-binding protein</fullName>
    </submittedName>
</protein>
<dbReference type="EMBL" id="BLAY01000249">
    <property type="protein sequence ID" value="GET43753.1"/>
    <property type="molecule type" value="Genomic_DNA"/>
</dbReference>
<comment type="caution">
    <text evidence="2">The sequence shown here is derived from an EMBL/GenBank/DDBJ whole genome shotgun (WGS) entry which is preliminary data.</text>
</comment>
<dbReference type="PANTHER" id="PTHR43649:SF12">
    <property type="entry name" value="DIACETYLCHITOBIOSE BINDING PROTEIN DASA"/>
    <property type="match status" value="1"/>
</dbReference>
<reference evidence="2" key="1">
    <citation type="submission" date="2019-10" db="EMBL/GenBank/DDBJ databases">
        <title>Draft genome sequece of Microseira wollei NIES-4236.</title>
        <authorList>
            <person name="Yamaguchi H."/>
            <person name="Suzuki S."/>
            <person name="Kawachi M."/>
        </authorList>
    </citation>
    <scope>NUCLEOTIDE SEQUENCE</scope>
    <source>
        <strain evidence="2">NIES-4236</strain>
    </source>
</reference>
<feature type="transmembrane region" description="Helical" evidence="1">
    <location>
        <begin position="48"/>
        <end position="66"/>
    </location>
</feature>
<dbReference type="Pfam" id="PF01547">
    <property type="entry name" value="SBP_bac_1"/>
    <property type="match status" value="1"/>
</dbReference>
<accession>A0AAV3XQ12</accession>
<keyword evidence="1" id="KW-1133">Transmembrane helix</keyword>
<dbReference type="PANTHER" id="PTHR43649">
    <property type="entry name" value="ARABINOSE-BINDING PROTEIN-RELATED"/>
    <property type="match status" value="1"/>
</dbReference>
<dbReference type="SUPFAM" id="SSF53850">
    <property type="entry name" value="Periplasmic binding protein-like II"/>
    <property type="match status" value="1"/>
</dbReference>
<keyword evidence="1" id="KW-0812">Transmembrane</keyword>
<gene>
    <name evidence="2" type="ORF">MiSe_85780</name>
</gene>
<keyword evidence="1" id="KW-0472">Membrane</keyword>
<evidence type="ECO:0000313" key="2">
    <source>
        <dbReference type="EMBL" id="GET43753.1"/>
    </source>
</evidence>
<dbReference type="InterPro" id="IPR050490">
    <property type="entry name" value="Bact_solute-bd_prot1"/>
</dbReference>
<dbReference type="Proteomes" id="UP001050975">
    <property type="component" value="Unassembled WGS sequence"/>
</dbReference>
<evidence type="ECO:0000313" key="3">
    <source>
        <dbReference type="Proteomes" id="UP001050975"/>
    </source>
</evidence>
<dbReference type="AlphaFoldDB" id="A0AAV3XQ12"/>
<dbReference type="Gene3D" id="3.40.190.10">
    <property type="entry name" value="Periplasmic binding protein-like II"/>
    <property type="match status" value="2"/>
</dbReference>